<sequence>MNHQATKQDFYELEVQITYQIKHFAYCYILISENLNISIYQFKHVNSFYRLDYCERQIKVSQFDLILKQKYKCEVKLSEDSHYYAFEIRVFNSVQHKNQNYYLQKDTV</sequence>
<proteinExistence type="predicted"/>
<reference evidence="1 2" key="1">
    <citation type="journal article" date="2006" name="Nature">
        <title>Global trends of whole-genome duplications revealed by the ciliate Paramecium tetraurelia.</title>
        <authorList>
            <consortium name="Genoscope"/>
            <person name="Aury J.-M."/>
            <person name="Jaillon O."/>
            <person name="Duret L."/>
            <person name="Noel B."/>
            <person name="Jubin C."/>
            <person name="Porcel B.M."/>
            <person name="Segurens B."/>
            <person name="Daubin V."/>
            <person name="Anthouard V."/>
            <person name="Aiach N."/>
            <person name="Arnaiz O."/>
            <person name="Billaut A."/>
            <person name="Beisson J."/>
            <person name="Blanc I."/>
            <person name="Bouhouche K."/>
            <person name="Camara F."/>
            <person name="Duharcourt S."/>
            <person name="Guigo R."/>
            <person name="Gogendeau D."/>
            <person name="Katinka M."/>
            <person name="Keller A.-M."/>
            <person name="Kissmehl R."/>
            <person name="Klotz C."/>
            <person name="Koll F."/>
            <person name="Le Moue A."/>
            <person name="Lepere C."/>
            <person name="Malinsky S."/>
            <person name="Nowacki M."/>
            <person name="Nowak J.K."/>
            <person name="Plattner H."/>
            <person name="Poulain J."/>
            <person name="Ruiz F."/>
            <person name="Serrano V."/>
            <person name="Zagulski M."/>
            <person name="Dessen P."/>
            <person name="Betermier M."/>
            <person name="Weissenbach J."/>
            <person name="Scarpelli C."/>
            <person name="Schachter V."/>
            <person name="Sperling L."/>
            <person name="Meyer E."/>
            <person name="Cohen J."/>
            <person name="Wincker P."/>
        </authorList>
    </citation>
    <scope>NUCLEOTIDE SEQUENCE [LARGE SCALE GENOMIC DNA]</scope>
    <source>
        <strain evidence="1 2">Stock d4-2</strain>
    </source>
</reference>
<keyword evidence="2" id="KW-1185">Reference proteome</keyword>
<accession>A0BSW7</accession>
<evidence type="ECO:0008006" key="3">
    <source>
        <dbReference type="Google" id="ProtNLM"/>
    </source>
</evidence>
<evidence type="ECO:0000313" key="1">
    <source>
        <dbReference type="EMBL" id="CAK61634.1"/>
    </source>
</evidence>
<evidence type="ECO:0000313" key="2">
    <source>
        <dbReference type="Proteomes" id="UP000000600"/>
    </source>
</evidence>
<dbReference type="KEGG" id="ptm:GSPATT00031866001"/>
<dbReference type="AlphaFoldDB" id="A0BSW7"/>
<dbReference type="InParanoid" id="A0BSW7"/>
<dbReference type="GeneID" id="5014809"/>
<gene>
    <name evidence="1" type="ORF">GSPATT00031866001</name>
</gene>
<dbReference type="Proteomes" id="UP000000600">
    <property type="component" value="Unassembled WGS sequence"/>
</dbReference>
<dbReference type="RefSeq" id="XP_001429032.1">
    <property type="nucleotide sequence ID" value="XM_001428995.1"/>
</dbReference>
<dbReference type="EMBL" id="CT868015">
    <property type="protein sequence ID" value="CAK61634.1"/>
    <property type="molecule type" value="Genomic_DNA"/>
</dbReference>
<name>A0BSW7_PARTE</name>
<dbReference type="HOGENOM" id="CLU_2202116_0_0_1"/>
<protein>
    <recommendedName>
        <fullName evidence="3">Transmembrane protein</fullName>
    </recommendedName>
</protein>
<organism evidence="1 2">
    <name type="scientific">Paramecium tetraurelia</name>
    <dbReference type="NCBI Taxonomy" id="5888"/>
    <lineage>
        <taxon>Eukaryota</taxon>
        <taxon>Sar</taxon>
        <taxon>Alveolata</taxon>
        <taxon>Ciliophora</taxon>
        <taxon>Intramacronucleata</taxon>
        <taxon>Oligohymenophorea</taxon>
        <taxon>Peniculida</taxon>
        <taxon>Parameciidae</taxon>
        <taxon>Paramecium</taxon>
    </lineage>
</organism>